<gene>
    <name evidence="2" type="ORF">P691DRAFT_765904</name>
</gene>
<evidence type="ECO:0000313" key="3">
    <source>
        <dbReference type="Proteomes" id="UP000807342"/>
    </source>
</evidence>
<feature type="compositionally biased region" description="Polar residues" evidence="1">
    <location>
        <begin position="91"/>
        <end position="110"/>
    </location>
</feature>
<sequence length="169" mass="18396">MRYEKQKIFLTLVIQTPELLVLMWKGVALPQDFLHIDKVSDDEDWDVKVGIKQEVIELSSNPEDQGKTSEDTKGKRPSKKSRLTAREDTPDTNTDTAQPATATLGPSTTPSTPIHANCACCTAAPHWATGDLAESFSSSLIIADGESPTLLTGPATGWPTIDEDIDFLI</sequence>
<accession>A0A9P6BXS0</accession>
<reference evidence="2" key="1">
    <citation type="submission" date="2020-11" db="EMBL/GenBank/DDBJ databases">
        <authorList>
            <consortium name="DOE Joint Genome Institute"/>
            <person name="Ahrendt S."/>
            <person name="Riley R."/>
            <person name="Andreopoulos W."/>
            <person name="Labutti K."/>
            <person name="Pangilinan J."/>
            <person name="Ruiz-Duenas F.J."/>
            <person name="Barrasa J.M."/>
            <person name="Sanchez-Garcia M."/>
            <person name="Camarero S."/>
            <person name="Miyauchi S."/>
            <person name="Serrano A."/>
            <person name="Linde D."/>
            <person name="Babiker R."/>
            <person name="Drula E."/>
            <person name="Ayuso-Fernandez I."/>
            <person name="Pacheco R."/>
            <person name="Padilla G."/>
            <person name="Ferreira P."/>
            <person name="Barriuso J."/>
            <person name="Kellner H."/>
            <person name="Castanera R."/>
            <person name="Alfaro M."/>
            <person name="Ramirez L."/>
            <person name="Pisabarro A.G."/>
            <person name="Kuo A."/>
            <person name="Tritt A."/>
            <person name="Lipzen A."/>
            <person name="He G."/>
            <person name="Yan M."/>
            <person name="Ng V."/>
            <person name="Cullen D."/>
            <person name="Martin F."/>
            <person name="Rosso M.-N."/>
            <person name="Henrissat B."/>
            <person name="Hibbett D."/>
            <person name="Martinez A.T."/>
            <person name="Grigoriev I.V."/>
        </authorList>
    </citation>
    <scope>NUCLEOTIDE SEQUENCE</scope>
    <source>
        <strain evidence="2">MF-IS2</strain>
    </source>
</reference>
<evidence type="ECO:0000256" key="1">
    <source>
        <dbReference type="SAM" id="MobiDB-lite"/>
    </source>
</evidence>
<organism evidence="2 3">
    <name type="scientific">Macrolepiota fuliginosa MF-IS2</name>
    <dbReference type="NCBI Taxonomy" id="1400762"/>
    <lineage>
        <taxon>Eukaryota</taxon>
        <taxon>Fungi</taxon>
        <taxon>Dikarya</taxon>
        <taxon>Basidiomycota</taxon>
        <taxon>Agaricomycotina</taxon>
        <taxon>Agaricomycetes</taxon>
        <taxon>Agaricomycetidae</taxon>
        <taxon>Agaricales</taxon>
        <taxon>Agaricineae</taxon>
        <taxon>Agaricaceae</taxon>
        <taxon>Macrolepiota</taxon>
    </lineage>
</organism>
<feature type="region of interest" description="Disordered" evidence="1">
    <location>
        <begin position="56"/>
        <end position="110"/>
    </location>
</feature>
<keyword evidence="3" id="KW-1185">Reference proteome</keyword>
<feature type="compositionally biased region" description="Basic and acidic residues" evidence="1">
    <location>
        <begin position="64"/>
        <end position="74"/>
    </location>
</feature>
<dbReference type="AlphaFoldDB" id="A0A9P6BXS0"/>
<dbReference type="EMBL" id="MU151791">
    <property type="protein sequence ID" value="KAF9441773.1"/>
    <property type="molecule type" value="Genomic_DNA"/>
</dbReference>
<name>A0A9P6BXS0_9AGAR</name>
<protein>
    <submittedName>
        <fullName evidence="2">Uncharacterized protein</fullName>
    </submittedName>
</protein>
<comment type="caution">
    <text evidence="2">The sequence shown here is derived from an EMBL/GenBank/DDBJ whole genome shotgun (WGS) entry which is preliminary data.</text>
</comment>
<dbReference type="Proteomes" id="UP000807342">
    <property type="component" value="Unassembled WGS sequence"/>
</dbReference>
<proteinExistence type="predicted"/>
<evidence type="ECO:0000313" key="2">
    <source>
        <dbReference type="EMBL" id="KAF9441773.1"/>
    </source>
</evidence>